<keyword evidence="7" id="KW-0238">DNA-binding</keyword>
<evidence type="ECO:0000256" key="11">
    <source>
        <dbReference type="SAM" id="MobiDB-lite"/>
    </source>
</evidence>
<feature type="region of interest" description="Disordered" evidence="11">
    <location>
        <begin position="65"/>
        <end position="124"/>
    </location>
</feature>
<organism evidence="13 14">
    <name type="scientific">Stichopus japonicus</name>
    <name type="common">Sea cucumber</name>
    <dbReference type="NCBI Taxonomy" id="307972"/>
    <lineage>
        <taxon>Eukaryota</taxon>
        <taxon>Metazoa</taxon>
        <taxon>Echinodermata</taxon>
        <taxon>Eleutherozoa</taxon>
        <taxon>Echinozoa</taxon>
        <taxon>Holothuroidea</taxon>
        <taxon>Aspidochirotacea</taxon>
        <taxon>Aspidochirotida</taxon>
        <taxon>Stichopodidae</taxon>
        <taxon>Apostichopus</taxon>
    </lineage>
</organism>
<keyword evidence="9" id="KW-0539">Nucleus</keyword>
<comment type="caution">
    <text evidence="13">The sequence shown here is derived from an EMBL/GenBank/DDBJ whole genome shotgun (WGS) entry which is preliminary data.</text>
</comment>
<dbReference type="InterPro" id="IPR050752">
    <property type="entry name" value="C2H2-ZF_domain"/>
</dbReference>
<keyword evidence="5" id="KW-0862">Zinc</keyword>
<comment type="subcellular location">
    <subcellularLocation>
        <location evidence="1">Nucleus</location>
    </subcellularLocation>
</comment>
<feature type="region of interest" description="Disordered" evidence="11">
    <location>
        <begin position="1"/>
        <end position="41"/>
    </location>
</feature>
<keyword evidence="6" id="KW-0805">Transcription regulation</keyword>
<feature type="compositionally biased region" description="Basic and acidic residues" evidence="11">
    <location>
        <begin position="105"/>
        <end position="124"/>
    </location>
</feature>
<dbReference type="PANTHER" id="PTHR24384:SF189">
    <property type="entry name" value="C2H2-TYPE DOMAIN-CONTAINING PROTEIN-RELATED"/>
    <property type="match status" value="1"/>
</dbReference>
<reference evidence="13 14" key="1">
    <citation type="journal article" date="2017" name="PLoS Biol.">
        <title>The sea cucumber genome provides insights into morphological evolution and visceral regeneration.</title>
        <authorList>
            <person name="Zhang X."/>
            <person name="Sun L."/>
            <person name="Yuan J."/>
            <person name="Sun Y."/>
            <person name="Gao Y."/>
            <person name="Zhang L."/>
            <person name="Li S."/>
            <person name="Dai H."/>
            <person name="Hamel J.F."/>
            <person name="Liu C."/>
            <person name="Yu Y."/>
            <person name="Liu S."/>
            <person name="Lin W."/>
            <person name="Guo K."/>
            <person name="Jin S."/>
            <person name="Xu P."/>
            <person name="Storey K.B."/>
            <person name="Huan P."/>
            <person name="Zhang T."/>
            <person name="Zhou Y."/>
            <person name="Zhang J."/>
            <person name="Lin C."/>
            <person name="Li X."/>
            <person name="Xing L."/>
            <person name="Huo D."/>
            <person name="Sun M."/>
            <person name="Wang L."/>
            <person name="Mercier A."/>
            <person name="Li F."/>
            <person name="Yang H."/>
            <person name="Xiang J."/>
        </authorList>
    </citation>
    <scope>NUCLEOTIDE SEQUENCE [LARGE SCALE GENOMIC DNA]</scope>
    <source>
        <strain evidence="13">Shaxun</strain>
        <tissue evidence="13">Muscle</tissue>
    </source>
</reference>
<dbReference type="InterPro" id="IPR013087">
    <property type="entry name" value="Znf_C2H2_type"/>
</dbReference>
<dbReference type="Proteomes" id="UP000230750">
    <property type="component" value="Unassembled WGS sequence"/>
</dbReference>
<dbReference type="PROSITE" id="PS50157">
    <property type="entry name" value="ZINC_FINGER_C2H2_2"/>
    <property type="match status" value="7"/>
</dbReference>
<feature type="domain" description="C2H2-type" evidence="12">
    <location>
        <begin position="470"/>
        <end position="498"/>
    </location>
</feature>
<evidence type="ECO:0000256" key="6">
    <source>
        <dbReference type="ARBA" id="ARBA00023015"/>
    </source>
</evidence>
<dbReference type="OrthoDB" id="2687452at2759"/>
<keyword evidence="3" id="KW-0677">Repeat</keyword>
<feature type="domain" description="C2H2-type" evidence="12">
    <location>
        <begin position="442"/>
        <end position="469"/>
    </location>
</feature>
<dbReference type="PANTHER" id="PTHR24384">
    <property type="entry name" value="FINGER PUTATIVE TRANSCRIPTION FACTOR FAMILY-RELATED"/>
    <property type="match status" value="1"/>
</dbReference>
<name>A0A2G8KR48_STIJA</name>
<evidence type="ECO:0000259" key="12">
    <source>
        <dbReference type="PROSITE" id="PS50157"/>
    </source>
</evidence>
<feature type="domain" description="C2H2-type" evidence="12">
    <location>
        <begin position="414"/>
        <end position="441"/>
    </location>
</feature>
<evidence type="ECO:0000256" key="8">
    <source>
        <dbReference type="ARBA" id="ARBA00023163"/>
    </source>
</evidence>
<dbReference type="Pfam" id="PF00096">
    <property type="entry name" value="zf-C2H2"/>
    <property type="match status" value="3"/>
</dbReference>
<keyword evidence="14" id="KW-1185">Reference proteome</keyword>
<evidence type="ECO:0000256" key="3">
    <source>
        <dbReference type="ARBA" id="ARBA00022737"/>
    </source>
</evidence>
<evidence type="ECO:0000256" key="2">
    <source>
        <dbReference type="ARBA" id="ARBA00022723"/>
    </source>
</evidence>
<dbReference type="GO" id="GO:0000981">
    <property type="term" value="F:DNA-binding transcription factor activity, RNA polymerase II-specific"/>
    <property type="evidence" value="ECO:0007669"/>
    <property type="project" value="TreeGrafter"/>
</dbReference>
<feature type="domain" description="C2H2-type" evidence="12">
    <location>
        <begin position="557"/>
        <end position="588"/>
    </location>
</feature>
<evidence type="ECO:0000256" key="10">
    <source>
        <dbReference type="PROSITE-ProRule" id="PRU00042"/>
    </source>
</evidence>
<dbReference type="EMBL" id="MRZV01000418">
    <property type="protein sequence ID" value="PIK50484.1"/>
    <property type="molecule type" value="Genomic_DNA"/>
</dbReference>
<feature type="domain" description="C2H2-type" evidence="12">
    <location>
        <begin position="529"/>
        <end position="556"/>
    </location>
</feature>
<feature type="domain" description="C2H2-type" evidence="12">
    <location>
        <begin position="499"/>
        <end position="528"/>
    </location>
</feature>
<dbReference type="SUPFAM" id="SSF57667">
    <property type="entry name" value="beta-beta-alpha zinc fingers"/>
    <property type="match status" value="4"/>
</dbReference>
<dbReference type="GO" id="GO:0008270">
    <property type="term" value="F:zinc ion binding"/>
    <property type="evidence" value="ECO:0007669"/>
    <property type="project" value="UniProtKB-KW"/>
</dbReference>
<dbReference type="AlphaFoldDB" id="A0A2G8KR48"/>
<dbReference type="InterPro" id="IPR036236">
    <property type="entry name" value="Znf_C2H2_sf"/>
</dbReference>
<evidence type="ECO:0000256" key="5">
    <source>
        <dbReference type="ARBA" id="ARBA00022833"/>
    </source>
</evidence>
<evidence type="ECO:0000256" key="9">
    <source>
        <dbReference type="ARBA" id="ARBA00023242"/>
    </source>
</evidence>
<gene>
    <name evidence="13" type="ORF">BSL78_12613</name>
</gene>
<evidence type="ECO:0000256" key="4">
    <source>
        <dbReference type="ARBA" id="ARBA00022771"/>
    </source>
</evidence>
<feature type="domain" description="C2H2-type" evidence="12">
    <location>
        <begin position="388"/>
        <end position="415"/>
    </location>
</feature>
<dbReference type="Gene3D" id="3.30.160.60">
    <property type="entry name" value="Classic Zinc Finger"/>
    <property type="match status" value="6"/>
</dbReference>
<feature type="compositionally biased region" description="Acidic residues" evidence="11">
    <location>
        <begin position="90"/>
        <end position="104"/>
    </location>
</feature>
<evidence type="ECO:0000313" key="13">
    <source>
        <dbReference type="EMBL" id="PIK50484.1"/>
    </source>
</evidence>
<keyword evidence="4 10" id="KW-0863">Zinc-finger</keyword>
<evidence type="ECO:0000256" key="7">
    <source>
        <dbReference type="ARBA" id="ARBA00023125"/>
    </source>
</evidence>
<keyword evidence="2" id="KW-0479">Metal-binding</keyword>
<dbReference type="GO" id="GO:0000978">
    <property type="term" value="F:RNA polymerase II cis-regulatory region sequence-specific DNA binding"/>
    <property type="evidence" value="ECO:0007669"/>
    <property type="project" value="TreeGrafter"/>
</dbReference>
<evidence type="ECO:0000256" key="1">
    <source>
        <dbReference type="ARBA" id="ARBA00004123"/>
    </source>
</evidence>
<proteinExistence type="predicted"/>
<feature type="compositionally biased region" description="Polar residues" evidence="11">
    <location>
        <begin position="1"/>
        <end position="17"/>
    </location>
</feature>
<accession>A0A2G8KR48</accession>
<keyword evidence="8" id="KW-0804">Transcription</keyword>
<dbReference type="SMART" id="SM00355">
    <property type="entry name" value="ZnF_C2H2"/>
    <property type="match status" value="11"/>
</dbReference>
<dbReference type="FunFam" id="3.30.160.60:FF:000072">
    <property type="entry name" value="zinc finger protein 143 isoform X1"/>
    <property type="match status" value="1"/>
</dbReference>
<dbReference type="FunFam" id="3.30.160.60:FF:000100">
    <property type="entry name" value="Zinc finger 45-like"/>
    <property type="match status" value="1"/>
</dbReference>
<feature type="compositionally biased region" description="Basic residues" evidence="11">
    <location>
        <begin position="70"/>
        <end position="82"/>
    </location>
</feature>
<dbReference type="GO" id="GO:0005634">
    <property type="term" value="C:nucleus"/>
    <property type="evidence" value="ECO:0007669"/>
    <property type="project" value="UniProtKB-SubCell"/>
</dbReference>
<evidence type="ECO:0000313" key="14">
    <source>
        <dbReference type="Proteomes" id="UP000230750"/>
    </source>
</evidence>
<protein>
    <submittedName>
        <fullName evidence="13">Putative zinc finger protein</fullName>
    </submittedName>
</protein>
<feature type="region of interest" description="Disordered" evidence="11">
    <location>
        <begin position="237"/>
        <end position="264"/>
    </location>
</feature>
<dbReference type="STRING" id="307972.A0A2G8KR48"/>
<sequence length="658" mass="75760">MDTTTSTAKDTNNSSSEDGIVDVDTIPPPADEENVTKSLKRSRRKICHICKMSFSSQNEVVRHFSTVHSQHGRGKRSRRASVKLRMNNSENEEANEEEDSDDEKDDHYSENNRQNRKEPGECDHCGKLVPAKAYTVHVRRCNNKLKYQCTLCKHQSRERYDFNIHIDHHKVWWNMSAELASGATSEETPEVVAVIMPKEKSSDQDRRDPLFVEELEDTTLSEADLAALGLMPRSKLDDQKKKQSLQLQEHTYASQEDQEEEKHPEEVLLADDIGREDSLEGGSNDQKSGGSRLKCHPCNKWYHRSKLPDHMLKMHNMRKVFQCRDVNCLNVFDNLNEFITHISDHSSQPMFQCGCTSCKKGNPVEGEIDYSAAIKRLKMKNYYKTLVFKCSTCWARFPSQTSLDKHLETDTHHYPCDICGKLQSSRSQFRSHMMSHQQTHKFLCEHCGKGFRVQRDLLKHVASHSGDKPFACSQCDKRFVFKAKLDRHFTTVHSLIKPYACTEEGCDKAFTRKDKLKDHMYTHSPSPPFKCNFCAKGFYRKDNLRDHEVYHTRQYKYKCNKCNKGFMRPKALSQHFAADHPVHANSGKTLPETLNQSDAPTDTITQIGSSTTVGPQSSKQADFAGFSSLQIDQQVLKKCFPVQHQDLLCYRTFREERK</sequence>
<dbReference type="PROSITE" id="PS00028">
    <property type="entry name" value="ZINC_FINGER_C2H2_1"/>
    <property type="match status" value="8"/>
</dbReference>